<dbReference type="EMBL" id="REGN01002069">
    <property type="protein sequence ID" value="RNA30591.1"/>
    <property type="molecule type" value="Genomic_DNA"/>
</dbReference>
<feature type="domain" description="Chromo" evidence="2">
    <location>
        <begin position="253"/>
        <end position="302"/>
    </location>
</feature>
<feature type="region of interest" description="Disordered" evidence="1">
    <location>
        <begin position="108"/>
        <end position="129"/>
    </location>
</feature>
<dbReference type="Proteomes" id="UP000276133">
    <property type="component" value="Unassembled WGS sequence"/>
</dbReference>
<comment type="caution">
    <text evidence="3">The sequence shown here is derived from an EMBL/GenBank/DDBJ whole genome shotgun (WGS) entry which is preliminary data.</text>
</comment>
<dbReference type="InterPro" id="IPR016197">
    <property type="entry name" value="Chromo-like_dom_sf"/>
</dbReference>
<dbReference type="AlphaFoldDB" id="A0A3M7S496"/>
<evidence type="ECO:0000313" key="4">
    <source>
        <dbReference type="Proteomes" id="UP000276133"/>
    </source>
</evidence>
<feature type="region of interest" description="Disordered" evidence="1">
    <location>
        <begin position="145"/>
        <end position="173"/>
    </location>
</feature>
<keyword evidence="4" id="KW-1185">Reference proteome</keyword>
<protein>
    <recommendedName>
        <fullName evidence="2">Chromo domain-containing protein</fullName>
    </recommendedName>
</protein>
<evidence type="ECO:0000259" key="2">
    <source>
        <dbReference type="PROSITE" id="PS50013"/>
    </source>
</evidence>
<evidence type="ECO:0000256" key="1">
    <source>
        <dbReference type="SAM" id="MobiDB-lite"/>
    </source>
</evidence>
<dbReference type="Gene3D" id="1.20.58.60">
    <property type="match status" value="1"/>
</dbReference>
<dbReference type="InterPro" id="IPR000953">
    <property type="entry name" value="Chromo/chromo_shadow_dom"/>
</dbReference>
<accession>A0A3M7S496</accession>
<name>A0A3M7S496_BRAPC</name>
<proteinExistence type="predicted"/>
<dbReference type="SUPFAM" id="SSF54160">
    <property type="entry name" value="Chromo domain-like"/>
    <property type="match status" value="1"/>
</dbReference>
<dbReference type="PROSITE" id="PS50013">
    <property type="entry name" value="CHROMO_2"/>
    <property type="match status" value="1"/>
</dbReference>
<reference evidence="3 4" key="1">
    <citation type="journal article" date="2018" name="Sci. Rep.">
        <title>Genomic signatures of local adaptation to the degree of environmental predictability in rotifers.</title>
        <authorList>
            <person name="Franch-Gras L."/>
            <person name="Hahn C."/>
            <person name="Garcia-Roger E.M."/>
            <person name="Carmona M.J."/>
            <person name="Serra M."/>
            <person name="Gomez A."/>
        </authorList>
    </citation>
    <scope>NUCLEOTIDE SEQUENCE [LARGE SCALE GENOMIC DNA]</scope>
    <source>
        <strain evidence="3">HYR1</strain>
    </source>
</reference>
<organism evidence="3 4">
    <name type="scientific">Brachionus plicatilis</name>
    <name type="common">Marine rotifer</name>
    <name type="synonym">Brachionus muelleri</name>
    <dbReference type="NCBI Taxonomy" id="10195"/>
    <lineage>
        <taxon>Eukaryota</taxon>
        <taxon>Metazoa</taxon>
        <taxon>Spiralia</taxon>
        <taxon>Gnathifera</taxon>
        <taxon>Rotifera</taxon>
        <taxon>Eurotatoria</taxon>
        <taxon>Monogononta</taxon>
        <taxon>Pseudotrocha</taxon>
        <taxon>Ploima</taxon>
        <taxon>Brachionidae</taxon>
        <taxon>Brachionus</taxon>
    </lineage>
</organism>
<evidence type="ECO:0000313" key="3">
    <source>
        <dbReference type="EMBL" id="RNA30591.1"/>
    </source>
</evidence>
<gene>
    <name evidence="3" type="ORF">BpHYR1_042001</name>
</gene>
<sequence>MIWKLNDQRELHLTPELKHLHFPRVQVPLHWQEISISFKSLSRLLKIFCPHNSQIGSFDNLEQRCSDMIRSKNSNVHQVQQIVEQSCAKRKQLSDLCANRRKQLDGSLILQTEEKSSSSNKNQLEQKIPTKSPIVNMGCQIPSTLEKPLKSRLGEDTQSGETSESESEMVEGKTISTLTTITDETVTAPDATTSSEATARLINVPGCSNQNDMVDEEPEEEEEDFIPPEEILKQQLMSEFKRNSKFDLRDVEYFINGIIGHKFEDGKLKLLLKWDKVGKKEYQDSWEAFSDVYAPTLYKNYS</sequence>